<dbReference type="InterPro" id="IPR019819">
    <property type="entry name" value="Carboxylesterase_B_CS"/>
</dbReference>
<dbReference type="InterPro" id="IPR019826">
    <property type="entry name" value="Carboxylesterase_B_AS"/>
</dbReference>
<dbReference type="Pfam" id="PF00135">
    <property type="entry name" value="COesterase"/>
    <property type="match status" value="1"/>
</dbReference>
<dbReference type="PROSITE" id="PS00122">
    <property type="entry name" value="CARBOXYLESTERASE_B_1"/>
    <property type="match status" value="1"/>
</dbReference>
<keyword evidence="2 4" id="KW-0378">Hydrolase</keyword>
<dbReference type="Proteomes" id="UP001240171">
    <property type="component" value="Unassembled WGS sequence"/>
</dbReference>
<evidence type="ECO:0000256" key="1">
    <source>
        <dbReference type="ARBA" id="ARBA00005964"/>
    </source>
</evidence>
<dbReference type="PRINTS" id="PR00878">
    <property type="entry name" value="CHOLNESTRASE"/>
</dbReference>
<dbReference type="InterPro" id="IPR029058">
    <property type="entry name" value="AB_hydrolase_fold"/>
</dbReference>
<dbReference type="InterPro" id="IPR002018">
    <property type="entry name" value="CarbesteraseB"/>
</dbReference>
<evidence type="ECO:0000256" key="4">
    <source>
        <dbReference type="RuleBase" id="RU361235"/>
    </source>
</evidence>
<reference evidence="6 7" key="1">
    <citation type="submission" date="2023-07" db="EMBL/GenBank/DDBJ databases">
        <title>Paenibacillus sp. JX-17 nov. isolated from soil.</title>
        <authorList>
            <person name="Wan Y."/>
            <person name="Liu B."/>
        </authorList>
    </citation>
    <scope>NUCLEOTIDE SEQUENCE [LARGE SCALE GENOMIC DNA]</scope>
    <source>
        <strain evidence="6 7">JX-17</strain>
    </source>
</reference>
<dbReference type="PROSITE" id="PS00941">
    <property type="entry name" value="CARBOXYLESTERASE_B_2"/>
    <property type="match status" value="1"/>
</dbReference>
<gene>
    <name evidence="6" type="ORF">Q5741_12655</name>
</gene>
<keyword evidence="3" id="KW-1015">Disulfide bond</keyword>
<dbReference type="InterPro" id="IPR000997">
    <property type="entry name" value="Cholinesterase"/>
</dbReference>
<dbReference type="InterPro" id="IPR050654">
    <property type="entry name" value="AChE-related_enzymes"/>
</dbReference>
<proteinExistence type="inferred from homology"/>
<dbReference type="EC" id="3.1.1.-" evidence="4"/>
<keyword evidence="7" id="KW-1185">Reference proteome</keyword>
<dbReference type="PANTHER" id="PTHR43918">
    <property type="entry name" value="ACETYLCHOLINESTERASE"/>
    <property type="match status" value="1"/>
</dbReference>
<protein>
    <recommendedName>
        <fullName evidence="4">Carboxylic ester hydrolase</fullName>
        <ecNumber evidence="4">3.1.1.-</ecNumber>
    </recommendedName>
</protein>
<accession>A0ABT9CDB6</accession>
<evidence type="ECO:0000313" key="6">
    <source>
        <dbReference type="EMBL" id="MDO7907262.1"/>
    </source>
</evidence>
<comment type="caution">
    <text evidence="6">The sequence shown here is derived from an EMBL/GenBank/DDBJ whole genome shotgun (WGS) entry which is preliminary data.</text>
</comment>
<dbReference type="RefSeq" id="WP_305024464.1">
    <property type="nucleotide sequence ID" value="NZ_JAUQTB010000006.1"/>
</dbReference>
<evidence type="ECO:0000259" key="5">
    <source>
        <dbReference type="Pfam" id="PF00135"/>
    </source>
</evidence>
<evidence type="ECO:0000256" key="3">
    <source>
        <dbReference type="ARBA" id="ARBA00023157"/>
    </source>
</evidence>
<feature type="domain" description="Carboxylesterase type B" evidence="5">
    <location>
        <begin position="3"/>
        <end position="477"/>
    </location>
</feature>
<name>A0ABT9CDB6_9BACL</name>
<sequence length="491" mass="53072">MSNPIVHTGYGQIEGRETDGVRVWKGIPYAKPPVGELRFRAPERPASWEGIRDGERYGPICPQPGSDFGAVEGGDEAPVQSEDCLYLNVWAPVHEAAAEPVQPKPVMVWIHGGAFVNGSGSVPIYDGAALAAQGDVIVVTLNYRLGPFGFMHMAPLGGGCVSNAGLLDQIAALRWVREEIAAFGGDPERVTVFGESAGGMSIASLLAMPSAQGLFQRAILQSGASQVIDPGLAGQITAGLLAELGLDASRREELQEVPTEIIMSAAASLLERFGGKRAMMLFQPTIDPATLPAEPLAAVASGASTGIPIVIGTNKDEGDYFFHGDSPVMTPEQIDRSLREMAGLDDASHLTPMYPASIEGQAQIMTDLFFWRSAVRFAEAQAPHAPVWMYRFDWHLPGHPFYHKAVHGAEIVFAFGNVELLSRMGITVNEEIRRLSRQMVGAWSAFAHHGTPDTAEVAWTLYDEHSRATLVYNAETELVHDPDQEKRRLLV</sequence>
<evidence type="ECO:0000313" key="7">
    <source>
        <dbReference type="Proteomes" id="UP001240171"/>
    </source>
</evidence>
<organism evidence="6 7">
    <name type="scientific">Paenibacillus lacisoli</name>
    <dbReference type="NCBI Taxonomy" id="3064525"/>
    <lineage>
        <taxon>Bacteria</taxon>
        <taxon>Bacillati</taxon>
        <taxon>Bacillota</taxon>
        <taxon>Bacilli</taxon>
        <taxon>Bacillales</taxon>
        <taxon>Paenibacillaceae</taxon>
        <taxon>Paenibacillus</taxon>
    </lineage>
</organism>
<dbReference type="PANTHER" id="PTHR43918:SF4">
    <property type="entry name" value="CARBOXYLIC ESTER HYDROLASE"/>
    <property type="match status" value="1"/>
</dbReference>
<evidence type="ECO:0000256" key="2">
    <source>
        <dbReference type="ARBA" id="ARBA00022801"/>
    </source>
</evidence>
<comment type="similarity">
    <text evidence="1 4">Belongs to the type-B carboxylesterase/lipase family.</text>
</comment>
<dbReference type="EMBL" id="JAUQTB010000006">
    <property type="protein sequence ID" value="MDO7907262.1"/>
    <property type="molecule type" value="Genomic_DNA"/>
</dbReference>
<dbReference type="Gene3D" id="3.40.50.1820">
    <property type="entry name" value="alpha/beta hydrolase"/>
    <property type="match status" value="1"/>
</dbReference>
<dbReference type="SUPFAM" id="SSF53474">
    <property type="entry name" value="alpha/beta-Hydrolases"/>
    <property type="match status" value="1"/>
</dbReference>